<keyword evidence="5" id="KW-1185">Reference proteome</keyword>
<dbReference type="PROSITE" id="PS51257">
    <property type="entry name" value="PROKAR_LIPOPROTEIN"/>
    <property type="match status" value="1"/>
</dbReference>
<organism evidence="4 5">
    <name type="scientific">Streptococcus panodentis</name>
    <dbReference type="NCBI Taxonomy" id="1581472"/>
    <lineage>
        <taxon>Bacteria</taxon>
        <taxon>Bacillati</taxon>
        <taxon>Bacillota</taxon>
        <taxon>Bacilli</taxon>
        <taxon>Lactobacillales</taxon>
        <taxon>Streptococcaceae</taxon>
        <taxon>Streptococcus</taxon>
    </lineage>
</organism>
<dbReference type="InterPro" id="IPR002931">
    <property type="entry name" value="Transglutaminase-like"/>
</dbReference>
<gene>
    <name evidence="4" type="ORF">DHL47_01090</name>
</gene>
<name>A0ABS5ATP4_9STRE</name>
<accession>A0ABS5ATP4</accession>
<dbReference type="InterPro" id="IPR052557">
    <property type="entry name" value="CAP/Cytokinesis_protein"/>
</dbReference>
<keyword evidence="1" id="KW-0175">Coiled coil</keyword>
<reference evidence="4 5" key="1">
    <citation type="submission" date="2018-05" db="EMBL/GenBank/DDBJ databases">
        <title>Draft genome sequence of Streptococcus panodentis CCUG 70867T.</title>
        <authorList>
            <person name="Salva-Serra F."/>
            <person name="Mendez V."/>
            <person name="Jaen-Luchoro D."/>
            <person name="Gonzales-Siles L."/>
            <person name="Karlsson R."/>
            <person name="Engstrom-Jakobsson H."/>
            <person name="Busquets A."/>
            <person name="Gomila M."/>
            <person name="Pineiro-Iglesias B."/>
            <person name="Bennasar-Figueras A."/>
            <person name="Seeger M."/>
            <person name="Moore E."/>
        </authorList>
    </citation>
    <scope>NUCLEOTIDE SEQUENCE [LARGE SCALE GENOMIC DNA]</scope>
    <source>
        <strain evidence="4 5">CCUG 70867</strain>
    </source>
</reference>
<dbReference type="InterPro" id="IPR038765">
    <property type="entry name" value="Papain-like_cys_pep_sf"/>
</dbReference>
<dbReference type="Gene3D" id="3.10.620.30">
    <property type="match status" value="1"/>
</dbReference>
<dbReference type="Pfam" id="PF01841">
    <property type="entry name" value="Transglut_core"/>
    <property type="match status" value="1"/>
</dbReference>
<dbReference type="SUPFAM" id="SSF54001">
    <property type="entry name" value="Cysteine proteinases"/>
    <property type="match status" value="1"/>
</dbReference>
<evidence type="ECO:0000256" key="1">
    <source>
        <dbReference type="SAM" id="Coils"/>
    </source>
</evidence>
<protein>
    <submittedName>
        <fullName evidence="4">Transglutaminase</fullName>
    </submittedName>
</protein>
<evidence type="ECO:0000313" key="5">
    <source>
        <dbReference type="Proteomes" id="UP001519349"/>
    </source>
</evidence>
<comment type="caution">
    <text evidence="4">The sequence shown here is derived from an EMBL/GenBank/DDBJ whole genome shotgun (WGS) entry which is preliminary data.</text>
</comment>
<dbReference type="PANTHER" id="PTHR46333:SF2">
    <property type="entry name" value="CYTOKINESIS PROTEIN 3"/>
    <property type="match status" value="1"/>
</dbReference>
<dbReference type="SMART" id="SM00460">
    <property type="entry name" value="TGc"/>
    <property type="match status" value="1"/>
</dbReference>
<dbReference type="Proteomes" id="UP001519349">
    <property type="component" value="Unassembled WGS sequence"/>
</dbReference>
<dbReference type="PANTHER" id="PTHR46333">
    <property type="entry name" value="CYTOKINESIS PROTEIN 3"/>
    <property type="match status" value="1"/>
</dbReference>
<evidence type="ECO:0000313" key="4">
    <source>
        <dbReference type="EMBL" id="MBP2619949.1"/>
    </source>
</evidence>
<sequence>MNRRIRVILLSVLLLSFLSGCSLFQRNGAGQGEQFSESVRKLREKYSKNTPYDVQDKVIHIKENESIAFPTEVGKMNDFETLPHEGQTELLSSFELYGDSNLQGLLGADFKLNEDREVEIEPAYHFSATRVEANKDRTEYGLAKQGESWGVFDTLYLLQRDDEHTGKKLKKPKLWVVKIDKKGRDKLALRANSSLLSDGRLQLEWTDVPGADSYSIVKREYVTLPGSDSNTGLYNYKEVDRVTSTVYRTDLPTTYDTRNGGRSGDDPVMERQRLLQAFDQDYSSRKAEQKPYDLFVVPLKGQEALGSISNPISSDSFAKLMPSQIDFRTFSDQISALRQQGNIPAEAPLQMMDGQIQNFPIVYEKLEKSGRDVRCLVSIKGMPTVKTDFIVQQASVEEVQSAADQHNEAANKAESRSGAYDKYISVEQADLDLNGKTVVRDVSSIEDKVTAKSAAEEYFAKALLSDAEYVDYSEFPELSEGDVSEIIIEVLEQNPTAQQGVLPYIDGKQHVVHFKYDAKEAAKYEKARKKVKEIVKEIITDQMSDREKIEAINRYLIDHTSYDHPAYEAGKAYEATIENQNSSEEEISKARKKLDDMESSYNITGPLLEGKGVCNAYAVTFQALAQEAGLETMYVKGNTPDFDRHAWNYAKVDGQWLALDVTWNDTDGDANKKENRYLLLSMDDATYAQSHYANSRFDEAIQNDGE</sequence>
<keyword evidence="2" id="KW-0732">Signal</keyword>
<proteinExistence type="predicted"/>
<feature type="domain" description="Transglutaminase-like" evidence="3">
    <location>
        <begin position="606"/>
        <end position="663"/>
    </location>
</feature>
<feature type="chain" id="PRO_5047330067" evidence="2">
    <location>
        <begin position="25"/>
        <end position="706"/>
    </location>
</feature>
<evidence type="ECO:0000259" key="3">
    <source>
        <dbReference type="SMART" id="SM00460"/>
    </source>
</evidence>
<dbReference type="EMBL" id="QFAY01000002">
    <property type="protein sequence ID" value="MBP2619949.1"/>
    <property type="molecule type" value="Genomic_DNA"/>
</dbReference>
<feature type="signal peptide" evidence="2">
    <location>
        <begin position="1"/>
        <end position="24"/>
    </location>
</feature>
<evidence type="ECO:0000256" key="2">
    <source>
        <dbReference type="SAM" id="SignalP"/>
    </source>
</evidence>
<feature type="coiled-coil region" evidence="1">
    <location>
        <begin position="573"/>
        <end position="600"/>
    </location>
</feature>
<dbReference type="RefSeq" id="WP_209550606.1">
    <property type="nucleotide sequence ID" value="NZ_QFAY01000002.1"/>
</dbReference>